<protein>
    <submittedName>
        <fullName evidence="1">Uncharacterized protein</fullName>
    </submittedName>
</protein>
<accession>A0ACB8BX60</accession>
<name>A0ACB8BX60_9AGAM</name>
<comment type="caution">
    <text evidence="1">The sequence shown here is derived from an EMBL/GenBank/DDBJ whole genome shotgun (WGS) entry which is preliminary data.</text>
</comment>
<keyword evidence="2" id="KW-1185">Reference proteome</keyword>
<reference evidence="1" key="1">
    <citation type="journal article" date="2021" name="New Phytol.">
        <title>Evolutionary innovations through gain and loss of genes in the ectomycorrhizal Boletales.</title>
        <authorList>
            <person name="Wu G."/>
            <person name="Miyauchi S."/>
            <person name="Morin E."/>
            <person name="Kuo A."/>
            <person name="Drula E."/>
            <person name="Varga T."/>
            <person name="Kohler A."/>
            <person name="Feng B."/>
            <person name="Cao Y."/>
            <person name="Lipzen A."/>
            <person name="Daum C."/>
            <person name="Hundley H."/>
            <person name="Pangilinan J."/>
            <person name="Johnson J."/>
            <person name="Barry K."/>
            <person name="LaButti K."/>
            <person name="Ng V."/>
            <person name="Ahrendt S."/>
            <person name="Min B."/>
            <person name="Choi I.G."/>
            <person name="Park H."/>
            <person name="Plett J.M."/>
            <person name="Magnuson J."/>
            <person name="Spatafora J.W."/>
            <person name="Nagy L.G."/>
            <person name="Henrissat B."/>
            <person name="Grigoriev I.V."/>
            <person name="Yang Z.L."/>
            <person name="Xu J."/>
            <person name="Martin F.M."/>
        </authorList>
    </citation>
    <scope>NUCLEOTIDE SEQUENCE</scope>
    <source>
        <strain evidence="1">KUC20120723A-06</strain>
    </source>
</reference>
<proteinExistence type="predicted"/>
<gene>
    <name evidence="1" type="ORF">BV22DRAFT_106641</name>
</gene>
<evidence type="ECO:0000313" key="2">
    <source>
        <dbReference type="Proteomes" id="UP000790709"/>
    </source>
</evidence>
<dbReference type="Proteomes" id="UP000790709">
    <property type="component" value="Unassembled WGS sequence"/>
</dbReference>
<evidence type="ECO:0000313" key="1">
    <source>
        <dbReference type="EMBL" id="KAH7929735.1"/>
    </source>
</evidence>
<organism evidence="1 2">
    <name type="scientific">Leucogyrophana mollusca</name>
    <dbReference type="NCBI Taxonomy" id="85980"/>
    <lineage>
        <taxon>Eukaryota</taxon>
        <taxon>Fungi</taxon>
        <taxon>Dikarya</taxon>
        <taxon>Basidiomycota</taxon>
        <taxon>Agaricomycotina</taxon>
        <taxon>Agaricomycetes</taxon>
        <taxon>Agaricomycetidae</taxon>
        <taxon>Boletales</taxon>
        <taxon>Boletales incertae sedis</taxon>
        <taxon>Leucogyrophana</taxon>
    </lineage>
</organism>
<sequence>MSAPRPGKAVVPQLNVHRYDKTSTHCLQEVGQVLFPLLGIKYIDIQTFISCKSEGTLRATLPPALQYPFQMPTLTILKVFSLIRIAIRRSFMYMKGMCPFAVRPLRLVAVFGLVASSLRGWDADFSLLVTMSRPYRDESDHMRPSIDTRGRYGIETIP</sequence>
<dbReference type="EMBL" id="MU266338">
    <property type="protein sequence ID" value="KAH7929735.1"/>
    <property type="molecule type" value="Genomic_DNA"/>
</dbReference>